<feature type="domain" description="Fatty acyl-CoA reductase C-terminal" evidence="10">
    <location>
        <begin position="367"/>
        <end position="464"/>
    </location>
</feature>
<comment type="subcellular location">
    <subcellularLocation>
        <location evidence="1">Membrane</location>
        <topology evidence="1">Multi-pass membrane protein</topology>
    </subcellularLocation>
</comment>
<dbReference type="InterPro" id="IPR036291">
    <property type="entry name" value="NAD(P)-bd_dom_sf"/>
</dbReference>
<keyword evidence="3 9" id="KW-0444">Lipid biosynthesis</keyword>
<evidence type="ECO:0000259" key="10">
    <source>
        <dbReference type="Pfam" id="PF03015"/>
    </source>
</evidence>
<dbReference type="InterPro" id="IPR026055">
    <property type="entry name" value="FAR"/>
</dbReference>
<evidence type="ECO:0000256" key="1">
    <source>
        <dbReference type="ARBA" id="ARBA00004141"/>
    </source>
</evidence>
<dbReference type="PANTHER" id="PTHR11011">
    <property type="entry name" value="MALE STERILITY PROTEIN 2-RELATED"/>
    <property type="match status" value="1"/>
</dbReference>
<comment type="function">
    <text evidence="9">Catalyzes the reduction of fatty acyl-CoA to fatty alcohols.</text>
</comment>
<dbReference type="Gene3D" id="3.40.50.720">
    <property type="entry name" value="NAD(P)-binding Rossmann-like Domain"/>
    <property type="match status" value="1"/>
</dbReference>
<dbReference type="PANTHER" id="PTHR11011:SF116">
    <property type="entry name" value="FATTY ACYL-COA REDUCTASE CG5065-RELATED"/>
    <property type="match status" value="1"/>
</dbReference>
<dbReference type="InterPro" id="IPR013120">
    <property type="entry name" value="FAR_NAD-bd"/>
</dbReference>
<keyword evidence="6 9" id="KW-0443">Lipid metabolism</keyword>
<dbReference type="GeneID" id="100908189"/>
<dbReference type="GO" id="GO:0035336">
    <property type="term" value="P:long-chain fatty-acyl-CoA metabolic process"/>
    <property type="evidence" value="ECO:0007669"/>
    <property type="project" value="TreeGrafter"/>
</dbReference>
<evidence type="ECO:0000313" key="12">
    <source>
        <dbReference type="Proteomes" id="UP000694867"/>
    </source>
</evidence>
<gene>
    <name evidence="13" type="primary">LOC100908189</name>
</gene>
<evidence type="ECO:0000256" key="9">
    <source>
        <dbReference type="RuleBase" id="RU363097"/>
    </source>
</evidence>
<name>A0AAJ7WJ43_9ACAR</name>
<dbReference type="InterPro" id="IPR033640">
    <property type="entry name" value="FAR_C"/>
</dbReference>
<dbReference type="CDD" id="cd09071">
    <property type="entry name" value="FAR_C"/>
    <property type="match status" value="1"/>
</dbReference>
<dbReference type="KEGG" id="goe:100908189"/>
<keyword evidence="7 9" id="KW-0472">Membrane</keyword>
<keyword evidence="9" id="KW-0521">NADP</keyword>
<evidence type="ECO:0000256" key="2">
    <source>
        <dbReference type="ARBA" id="ARBA00005928"/>
    </source>
</evidence>
<feature type="transmembrane region" description="Helical" evidence="9">
    <location>
        <begin position="479"/>
        <end position="498"/>
    </location>
</feature>
<feature type="domain" description="Thioester reductase (TE)" evidence="11">
    <location>
        <begin position="29"/>
        <end position="295"/>
    </location>
</feature>
<dbReference type="GO" id="GO:0016020">
    <property type="term" value="C:membrane"/>
    <property type="evidence" value="ECO:0007669"/>
    <property type="project" value="UniProtKB-SubCell"/>
</dbReference>
<protein>
    <recommendedName>
        <fullName evidence="9">Fatty acyl-CoA reductase</fullName>
        <ecNumber evidence="9">1.2.1.84</ecNumber>
    </recommendedName>
</protein>
<organism evidence="12 13">
    <name type="scientific">Galendromus occidentalis</name>
    <name type="common">western predatory mite</name>
    <dbReference type="NCBI Taxonomy" id="34638"/>
    <lineage>
        <taxon>Eukaryota</taxon>
        <taxon>Metazoa</taxon>
        <taxon>Ecdysozoa</taxon>
        <taxon>Arthropoda</taxon>
        <taxon>Chelicerata</taxon>
        <taxon>Arachnida</taxon>
        <taxon>Acari</taxon>
        <taxon>Parasitiformes</taxon>
        <taxon>Mesostigmata</taxon>
        <taxon>Gamasina</taxon>
        <taxon>Phytoseioidea</taxon>
        <taxon>Phytoseiidae</taxon>
        <taxon>Typhlodrominae</taxon>
        <taxon>Galendromus</taxon>
    </lineage>
</organism>
<dbReference type="RefSeq" id="XP_028968747.1">
    <property type="nucleotide sequence ID" value="XM_029112914.1"/>
</dbReference>
<dbReference type="GO" id="GO:0080019">
    <property type="term" value="F:alcohol-forming very long-chain fatty acyl-CoA reductase activity"/>
    <property type="evidence" value="ECO:0007669"/>
    <property type="project" value="InterPro"/>
</dbReference>
<reference evidence="13" key="1">
    <citation type="submission" date="2025-08" db="UniProtKB">
        <authorList>
            <consortium name="RefSeq"/>
        </authorList>
    </citation>
    <scope>IDENTIFICATION</scope>
</reference>
<comment type="similarity">
    <text evidence="2 9">Belongs to the fatty acyl-CoA reductase family.</text>
</comment>
<sequence>MARAKGAMTELSSEDTPMQNFFRGKSVFITGASGFLGKVLLEKIVRSCHGVDKVYCLIRKKDGEDSQQRLQKVFEAPIFDSSRNKLHKVVAVDGDILAEGLGLSDEDRQMLVENVQIVFHSAASVRFDEPLRKAIDINVLGTRRVVELCHELRNCAAFVHVSTAYCFCNRNFVGETIYEEKIPYQKVIDASEWMNEDTSKKCLTDIMDNRPTTYHYTKALAERLLLEEGKGLPIVIIRPSIVTASWREPLPGWVDNYNGPAGFVIATGKGVMRTMYIRPDSVADVYPVDLVSRMMVTSAYYCSLQEFVSPYIINCTTGPLRQLTWRQIFEYAKPLVISNPSMEILRYPGGSFKESKIANYIAMFFDHTIPGFIVDSIAVLFGRKPLPPRQRLGEVYGKIHRAMHILEYFTTHEWEFSIDNLNKLLTKIEHPKDKADFDFDIRPIDWLPFLESYILGVRKYVLKEDPSTLPAARRNLNRIWWIGTVMQMTVLAGTLRLMMRYSTKFNRFTWDILSRLIGYYIQLRVALKSRKSIK</sequence>
<dbReference type="FunFam" id="3.40.50.720:FF:000143">
    <property type="entry name" value="Fatty acyl-CoA reductase"/>
    <property type="match status" value="1"/>
</dbReference>
<evidence type="ECO:0000259" key="11">
    <source>
        <dbReference type="Pfam" id="PF07993"/>
    </source>
</evidence>
<dbReference type="Pfam" id="PF03015">
    <property type="entry name" value="Sterile"/>
    <property type="match status" value="1"/>
</dbReference>
<dbReference type="GO" id="GO:0005777">
    <property type="term" value="C:peroxisome"/>
    <property type="evidence" value="ECO:0007669"/>
    <property type="project" value="TreeGrafter"/>
</dbReference>
<dbReference type="CDD" id="cd05236">
    <property type="entry name" value="FAR-N_SDR_e"/>
    <property type="match status" value="1"/>
</dbReference>
<keyword evidence="12" id="KW-1185">Reference proteome</keyword>
<dbReference type="GO" id="GO:0102965">
    <property type="term" value="F:alcohol-forming long-chain fatty acyl-CoA reductase activity"/>
    <property type="evidence" value="ECO:0007669"/>
    <property type="project" value="UniProtKB-EC"/>
</dbReference>
<evidence type="ECO:0000313" key="13">
    <source>
        <dbReference type="RefSeq" id="XP_028968747.1"/>
    </source>
</evidence>
<evidence type="ECO:0000256" key="5">
    <source>
        <dbReference type="ARBA" id="ARBA00022989"/>
    </source>
</evidence>
<keyword evidence="5 9" id="KW-1133">Transmembrane helix</keyword>
<dbReference type="Pfam" id="PF07993">
    <property type="entry name" value="NAD_binding_4"/>
    <property type="match status" value="1"/>
</dbReference>
<accession>A0AAJ7WJ43</accession>
<dbReference type="AlphaFoldDB" id="A0AAJ7WJ43"/>
<proteinExistence type="inferred from homology"/>
<evidence type="ECO:0000256" key="8">
    <source>
        <dbReference type="ARBA" id="ARBA00052530"/>
    </source>
</evidence>
<evidence type="ECO:0000256" key="4">
    <source>
        <dbReference type="ARBA" id="ARBA00022692"/>
    </source>
</evidence>
<evidence type="ECO:0000256" key="7">
    <source>
        <dbReference type="ARBA" id="ARBA00023136"/>
    </source>
</evidence>
<keyword evidence="4 9" id="KW-0812">Transmembrane</keyword>
<keyword evidence="9" id="KW-0560">Oxidoreductase</keyword>
<dbReference type="SUPFAM" id="SSF51735">
    <property type="entry name" value="NAD(P)-binding Rossmann-fold domains"/>
    <property type="match status" value="1"/>
</dbReference>
<dbReference type="EC" id="1.2.1.84" evidence="9"/>
<evidence type="ECO:0000256" key="6">
    <source>
        <dbReference type="ARBA" id="ARBA00023098"/>
    </source>
</evidence>
<dbReference type="Proteomes" id="UP000694867">
    <property type="component" value="Unplaced"/>
</dbReference>
<evidence type="ECO:0000256" key="3">
    <source>
        <dbReference type="ARBA" id="ARBA00022516"/>
    </source>
</evidence>
<comment type="catalytic activity">
    <reaction evidence="8 9">
        <text>a long-chain fatty acyl-CoA + 2 NADPH + 2 H(+) = a long-chain primary fatty alcohol + 2 NADP(+) + CoA</text>
        <dbReference type="Rhea" id="RHEA:52716"/>
        <dbReference type="ChEBI" id="CHEBI:15378"/>
        <dbReference type="ChEBI" id="CHEBI:57287"/>
        <dbReference type="ChEBI" id="CHEBI:57783"/>
        <dbReference type="ChEBI" id="CHEBI:58349"/>
        <dbReference type="ChEBI" id="CHEBI:77396"/>
        <dbReference type="ChEBI" id="CHEBI:83139"/>
        <dbReference type="EC" id="1.2.1.84"/>
    </reaction>
</comment>